<feature type="domain" description="G-protein coupled receptors family 3 profile" evidence="7">
    <location>
        <begin position="1"/>
        <end position="252"/>
    </location>
</feature>
<evidence type="ECO:0000256" key="3">
    <source>
        <dbReference type="ARBA" id="ARBA00022989"/>
    </source>
</evidence>
<evidence type="ECO:0000313" key="8">
    <source>
        <dbReference type="EMBL" id="MEQ2242739.1"/>
    </source>
</evidence>
<feature type="transmembrane region" description="Helical" evidence="6">
    <location>
        <begin position="34"/>
        <end position="53"/>
    </location>
</feature>
<evidence type="ECO:0000256" key="1">
    <source>
        <dbReference type="ARBA" id="ARBA00004141"/>
    </source>
</evidence>
<keyword evidence="4 6" id="KW-0472">Membrane</keyword>
<keyword evidence="2 6" id="KW-0812">Transmembrane</keyword>
<dbReference type="InterPro" id="IPR000337">
    <property type="entry name" value="GPCR_3"/>
</dbReference>
<evidence type="ECO:0000256" key="5">
    <source>
        <dbReference type="ARBA" id="ARBA00023180"/>
    </source>
</evidence>
<dbReference type="PRINTS" id="PR00248">
    <property type="entry name" value="GPCRMGR"/>
</dbReference>
<reference evidence="8 9" key="1">
    <citation type="submission" date="2021-06" db="EMBL/GenBank/DDBJ databases">
        <authorList>
            <person name="Palmer J.M."/>
        </authorList>
    </citation>
    <scope>NUCLEOTIDE SEQUENCE [LARGE SCALE GENOMIC DNA]</scope>
    <source>
        <strain evidence="9">if_2019</strain>
        <tissue evidence="8">Muscle</tissue>
    </source>
</reference>
<dbReference type="Pfam" id="PF00003">
    <property type="entry name" value="7tm_3"/>
    <property type="match status" value="1"/>
</dbReference>
<dbReference type="PANTHER" id="PTHR24061:SF441">
    <property type="entry name" value="TASTE RECEPTOR TYPE 1 MEMBER 2B-RELATED"/>
    <property type="match status" value="1"/>
</dbReference>
<accession>A0ABV0UCT4</accession>
<dbReference type="Proteomes" id="UP001482620">
    <property type="component" value="Unassembled WGS sequence"/>
</dbReference>
<evidence type="ECO:0000313" key="9">
    <source>
        <dbReference type="Proteomes" id="UP001482620"/>
    </source>
</evidence>
<feature type="transmembrane region" description="Helical" evidence="6">
    <location>
        <begin position="188"/>
        <end position="210"/>
    </location>
</feature>
<evidence type="ECO:0000259" key="7">
    <source>
        <dbReference type="PROSITE" id="PS50259"/>
    </source>
</evidence>
<name>A0ABV0UCT4_9TELE</name>
<dbReference type="PROSITE" id="PS50259">
    <property type="entry name" value="G_PROTEIN_RECEP_F3_4"/>
    <property type="match status" value="1"/>
</dbReference>
<feature type="transmembrane region" description="Helical" evidence="6">
    <location>
        <begin position="152"/>
        <end position="176"/>
    </location>
</feature>
<protein>
    <recommendedName>
        <fullName evidence="7">G-protein coupled receptors family 3 profile domain-containing protein</fullName>
    </recommendedName>
</protein>
<dbReference type="EMBL" id="JAHRIQ010068948">
    <property type="protein sequence ID" value="MEQ2242739.1"/>
    <property type="molecule type" value="Genomic_DNA"/>
</dbReference>
<feature type="transmembrane region" description="Helical" evidence="6">
    <location>
        <begin position="6"/>
        <end position="22"/>
    </location>
</feature>
<evidence type="ECO:0000256" key="6">
    <source>
        <dbReference type="SAM" id="Phobius"/>
    </source>
</evidence>
<dbReference type="InterPro" id="IPR000068">
    <property type="entry name" value="GPCR_3_Ca_sens_rcpt-rel"/>
</dbReference>
<feature type="transmembrane region" description="Helical" evidence="6">
    <location>
        <begin position="216"/>
        <end position="236"/>
    </location>
</feature>
<sequence length="267" mass="30802">MVGTLILVGLILAISVLFAINFNTPVVRSAGGPMCFLILGCLTLCSLSVFFYFSKPTNTSCVMRYFQFLLCYTVCLACFVVRSFQIVCIFKIAAKFPKLQSWWIKYHGQWLLITGSFSVQALLLVISFSLYPPRPYNETSWYQDQIVLSCDLNLASCSFIILPLLCCLSFVFSYMGKDLPKNYNEAKAITFCLLLLILTWIMFTTEYLLYRGKYIHTHNALAVLLSLYSFLLWYFLPKCYIMIFQSHKNTQKYFQGLIQNYTKTISQ</sequence>
<dbReference type="PANTHER" id="PTHR24061">
    <property type="entry name" value="CALCIUM-SENSING RECEPTOR-RELATED"/>
    <property type="match status" value="1"/>
</dbReference>
<keyword evidence="9" id="KW-1185">Reference proteome</keyword>
<organism evidence="8 9">
    <name type="scientific">Ilyodon furcidens</name>
    <name type="common">goldbreast splitfin</name>
    <dbReference type="NCBI Taxonomy" id="33524"/>
    <lineage>
        <taxon>Eukaryota</taxon>
        <taxon>Metazoa</taxon>
        <taxon>Chordata</taxon>
        <taxon>Craniata</taxon>
        <taxon>Vertebrata</taxon>
        <taxon>Euteleostomi</taxon>
        <taxon>Actinopterygii</taxon>
        <taxon>Neopterygii</taxon>
        <taxon>Teleostei</taxon>
        <taxon>Neoteleostei</taxon>
        <taxon>Acanthomorphata</taxon>
        <taxon>Ovalentaria</taxon>
        <taxon>Atherinomorphae</taxon>
        <taxon>Cyprinodontiformes</taxon>
        <taxon>Goodeidae</taxon>
        <taxon>Ilyodon</taxon>
    </lineage>
</organism>
<keyword evidence="3 6" id="KW-1133">Transmembrane helix</keyword>
<evidence type="ECO:0000256" key="4">
    <source>
        <dbReference type="ARBA" id="ARBA00023136"/>
    </source>
</evidence>
<gene>
    <name evidence="8" type="ORF">ILYODFUR_039079</name>
</gene>
<keyword evidence="5" id="KW-0325">Glycoprotein</keyword>
<evidence type="ECO:0000256" key="2">
    <source>
        <dbReference type="ARBA" id="ARBA00022692"/>
    </source>
</evidence>
<proteinExistence type="predicted"/>
<feature type="transmembrane region" description="Helical" evidence="6">
    <location>
        <begin position="65"/>
        <end position="90"/>
    </location>
</feature>
<feature type="transmembrane region" description="Helical" evidence="6">
    <location>
        <begin position="110"/>
        <end position="132"/>
    </location>
</feature>
<comment type="subcellular location">
    <subcellularLocation>
        <location evidence="1">Membrane</location>
        <topology evidence="1">Multi-pass membrane protein</topology>
    </subcellularLocation>
</comment>
<dbReference type="InterPro" id="IPR017978">
    <property type="entry name" value="GPCR_3_C"/>
</dbReference>
<comment type="caution">
    <text evidence="8">The sequence shown here is derived from an EMBL/GenBank/DDBJ whole genome shotgun (WGS) entry which is preliminary data.</text>
</comment>